<gene>
    <name evidence="11" type="ORF">A10D4_04125</name>
</gene>
<evidence type="ECO:0000313" key="11">
    <source>
        <dbReference type="EMBL" id="EKE84769.1"/>
    </source>
</evidence>
<feature type="transmembrane region" description="Helical" evidence="9">
    <location>
        <begin position="261"/>
        <end position="284"/>
    </location>
</feature>
<keyword evidence="5 9" id="KW-0812">Transmembrane</keyword>
<dbReference type="RefSeq" id="WP_008487920.1">
    <property type="nucleotide sequence ID" value="NZ_AMRG01000004.1"/>
</dbReference>
<dbReference type="GO" id="GO:0005886">
    <property type="term" value="C:plasma membrane"/>
    <property type="evidence" value="ECO:0007669"/>
    <property type="project" value="UniProtKB-SubCell"/>
</dbReference>
<keyword evidence="2 9" id="KW-0813">Transport</keyword>
<feature type="transmembrane region" description="Helical" evidence="9">
    <location>
        <begin position="161"/>
        <end position="177"/>
    </location>
</feature>
<dbReference type="EMBL" id="AMRG01000004">
    <property type="protein sequence ID" value="EKE84769.1"/>
    <property type="molecule type" value="Genomic_DNA"/>
</dbReference>
<comment type="similarity">
    <text evidence="8">Belongs to the binding-protein-dependent transport system permease family. OppBC subfamily.</text>
</comment>
<keyword evidence="6 9" id="KW-1133">Transmembrane helix</keyword>
<evidence type="ECO:0000256" key="7">
    <source>
        <dbReference type="ARBA" id="ARBA00023136"/>
    </source>
</evidence>
<evidence type="ECO:0000256" key="4">
    <source>
        <dbReference type="ARBA" id="ARBA00022519"/>
    </source>
</evidence>
<name>K2KQP6_9GAMM</name>
<evidence type="ECO:0000256" key="8">
    <source>
        <dbReference type="ARBA" id="ARBA00024202"/>
    </source>
</evidence>
<dbReference type="PANTHER" id="PTHR43386:SF5">
    <property type="entry name" value="PUTRESCINE EXPORT SYSTEM PERMEASE PROTEIN SAPC"/>
    <property type="match status" value="1"/>
</dbReference>
<dbReference type="Pfam" id="PF00528">
    <property type="entry name" value="BPD_transp_1"/>
    <property type="match status" value="1"/>
</dbReference>
<reference evidence="11 12" key="1">
    <citation type="journal article" date="2012" name="J. Bacteriol.">
        <title>Genome Sequence of Idiomarina xiamenensis Type Strain 10-D-4.</title>
        <authorList>
            <person name="Lai Q."/>
            <person name="Wang L."/>
            <person name="Wang W."/>
            <person name="Shao Z."/>
        </authorList>
    </citation>
    <scope>NUCLEOTIDE SEQUENCE [LARGE SCALE GENOMIC DNA]</scope>
    <source>
        <strain evidence="11 12">10-D-4</strain>
    </source>
</reference>
<keyword evidence="7 9" id="KW-0472">Membrane</keyword>
<dbReference type="InterPro" id="IPR000515">
    <property type="entry name" value="MetI-like"/>
</dbReference>
<dbReference type="Proteomes" id="UP000014115">
    <property type="component" value="Unassembled WGS sequence"/>
</dbReference>
<comment type="subcellular location">
    <subcellularLocation>
        <location evidence="1">Cell inner membrane</location>
        <topology evidence="1">Multi-pass membrane protein</topology>
    </subcellularLocation>
    <subcellularLocation>
        <location evidence="9">Cell membrane</location>
        <topology evidence="9">Multi-pass membrane protein</topology>
    </subcellularLocation>
</comment>
<evidence type="ECO:0000256" key="2">
    <source>
        <dbReference type="ARBA" id="ARBA00022448"/>
    </source>
</evidence>
<keyword evidence="12" id="KW-1185">Reference proteome</keyword>
<keyword evidence="4" id="KW-0997">Cell inner membrane</keyword>
<protein>
    <submittedName>
        <fullName evidence="11">Peptide ABC transporter permease</fullName>
    </submittedName>
</protein>
<dbReference type="Pfam" id="PF12911">
    <property type="entry name" value="OppC_N"/>
    <property type="match status" value="1"/>
</dbReference>
<evidence type="ECO:0000256" key="3">
    <source>
        <dbReference type="ARBA" id="ARBA00022475"/>
    </source>
</evidence>
<dbReference type="InterPro" id="IPR035906">
    <property type="entry name" value="MetI-like_sf"/>
</dbReference>
<feature type="transmembrane region" description="Helical" evidence="9">
    <location>
        <begin position="216"/>
        <end position="241"/>
    </location>
</feature>
<dbReference type="AlphaFoldDB" id="K2KQP6"/>
<feature type="transmembrane region" description="Helical" evidence="9">
    <location>
        <begin position="99"/>
        <end position="122"/>
    </location>
</feature>
<dbReference type="STRING" id="740709.A10D4_04125"/>
<evidence type="ECO:0000256" key="5">
    <source>
        <dbReference type="ARBA" id="ARBA00022692"/>
    </source>
</evidence>
<organism evidence="11 12">
    <name type="scientific">Idiomarina xiamenensis 10-D-4</name>
    <dbReference type="NCBI Taxonomy" id="740709"/>
    <lineage>
        <taxon>Bacteria</taxon>
        <taxon>Pseudomonadati</taxon>
        <taxon>Pseudomonadota</taxon>
        <taxon>Gammaproteobacteria</taxon>
        <taxon>Alteromonadales</taxon>
        <taxon>Idiomarinaceae</taxon>
        <taxon>Idiomarina</taxon>
    </lineage>
</organism>
<dbReference type="OrthoDB" id="9805884at2"/>
<evidence type="ECO:0000256" key="1">
    <source>
        <dbReference type="ARBA" id="ARBA00004429"/>
    </source>
</evidence>
<evidence type="ECO:0000256" key="9">
    <source>
        <dbReference type="RuleBase" id="RU363032"/>
    </source>
</evidence>
<dbReference type="CDD" id="cd06261">
    <property type="entry name" value="TM_PBP2"/>
    <property type="match status" value="1"/>
</dbReference>
<dbReference type="InterPro" id="IPR025966">
    <property type="entry name" value="OppC_N"/>
</dbReference>
<proteinExistence type="inferred from homology"/>
<evidence type="ECO:0000256" key="6">
    <source>
        <dbReference type="ARBA" id="ARBA00022989"/>
    </source>
</evidence>
<dbReference type="PROSITE" id="PS50928">
    <property type="entry name" value="ABC_TM1"/>
    <property type="match status" value="1"/>
</dbReference>
<comment type="caution">
    <text evidence="11">The sequence shown here is derived from an EMBL/GenBank/DDBJ whole genome shotgun (WGS) entry which is preliminary data.</text>
</comment>
<feature type="domain" description="ABC transmembrane type-1" evidence="10">
    <location>
        <begin position="99"/>
        <end position="284"/>
    </location>
</feature>
<feature type="transmembrane region" description="Helical" evidence="9">
    <location>
        <begin position="134"/>
        <end position="155"/>
    </location>
</feature>
<dbReference type="GO" id="GO:0055085">
    <property type="term" value="P:transmembrane transport"/>
    <property type="evidence" value="ECO:0007669"/>
    <property type="project" value="InterPro"/>
</dbReference>
<evidence type="ECO:0000259" key="10">
    <source>
        <dbReference type="PROSITE" id="PS50928"/>
    </source>
</evidence>
<dbReference type="InterPro" id="IPR050366">
    <property type="entry name" value="BP-dependent_transpt_permease"/>
</dbReference>
<sequence>MPKANLYYQDRVPSPLTLIWQNFSRNRLAMAALYCLGLLLITMLASHALAPYDANQQFAESLSVAPSWTDAGDMRYLFGTDDLGRDMLSRIIIGSIYSFGYPLLIVLVAGFIGISLGALAGMSRGLKSSSLNHLLDVLLSIPSLLLALVVIAILGPSLENAVIAIVLVLIPQFLHATRNAVRDELKRDYVIASRLNGVPPRYLLWRVILPNITPVLVMHITLGISTAILDIALLGFLGLGAQAPAPEWGTMLARSLDQVYVSPWTMALPGLALFLTILSINVVGDSLRAAIKARAEES</sequence>
<feature type="transmembrane region" description="Helical" evidence="9">
    <location>
        <begin position="28"/>
        <end position="50"/>
    </location>
</feature>
<keyword evidence="3" id="KW-1003">Cell membrane</keyword>
<evidence type="ECO:0000313" key="12">
    <source>
        <dbReference type="Proteomes" id="UP000014115"/>
    </source>
</evidence>
<dbReference type="SUPFAM" id="SSF161098">
    <property type="entry name" value="MetI-like"/>
    <property type="match status" value="1"/>
</dbReference>
<dbReference type="eggNOG" id="COG4171">
    <property type="taxonomic scope" value="Bacteria"/>
</dbReference>
<accession>K2KQP6</accession>
<dbReference type="Gene3D" id="1.10.3720.10">
    <property type="entry name" value="MetI-like"/>
    <property type="match status" value="1"/>
</dbReference>
<dbReference type="PATRIC" id="fig|740709.3.peg.835"/>
<dbReference type="PANTHER" id="PTHR43386">
    <property type="entry name" value="OLIGOPEPTIDE TRANSPORT SYSTEM PERMEASE PROTEIN APPC"/>
    <property type="match status" value="1"/>
</dbReference>